<reference evidence="2" key="1">
    <citation type="journal article" date="2021" name="Front. Microbiol.">
        <title>Comprehensive Comparative Genomics and Phenotyping of Methylobacterium Species.</title>
        <authorList>
            <person name="Alessa O."/>
            <person name="Ogura Y."/>
            <person name="Fujitani Y."/>
            <person name="Takami H."/>
            <person name="Hayashi T."/>
            <person name="Sahin N."/>
            <person name="Tani A."/>
        </authorList>
    </citation>
    <scope>NUCLEOTIDE SEQUENCE</scope>
    <source>
        <strain evidence="2">DSM 14458</strain>
    </source>
</reference>
<keyword evidence="3" id="KW-1185">Reference proteome</keyword>
<accession>A0ABQ4V1G7</accession>
<comment type="caution">
    <text evidence="2">The sequence shown here is derived from an EMBL/GenBank/DDBJ whole genome shotgun (WGS) entry which is preliminary data.</text>
</comment>
<organism evidence="2 3">
    <name type="scientific">Methylorubrum suomiense</name>
    <dbReference type="NCBI Taxonomy" id="144191"/>
    <lineage>
        <taxon>Bacteria</taxon>
        <taxon>Pseudomonadati</taxon>
        <taxon>Pseudomonadota</taxon>
        <taxon>Alphaproteobacteria</taxon>
        <taxon>Hyphomicrobiales</taxon>
        <taxon>Methylobacteriaceae</taxon>
        <taxon>Methylorubrum</taxon>
    </lineage>
</organism>
<feature type="compositionally biased region" description="Pro residues" evidence="1">
    <location>
        <begin position="94"/>
        <end position="104"/>
    </location>
</feature>
<proteinExistence type="predicted"/>
<evidence type="ECO:0000256" key="1">
    <source>
        <dbReference type="SAM" id="MobiDB-lite"/>
    </source>
</evidence>
<evidence type="ECO:0000313" key="3">
    <source>
        <dbReference type="Proteomes" id="UP001055093"/>
    </source>
</evidence>
<sequence>MLNIADLAGLDLSAMLALSARLDAAALHQDRCRRQAARFEVPDGFLGTAQAVEEMDAHAAAIADGARLVSLMARLLADENRSRPAPVLRIVPRSEPPTASPQPEPSRTGIVARLWARLNGSPTAEAA</sequence>
<gene>
    <name evidence="2" type="ORF">BGCPKDLD_4089</name>
</gene>
<protein>
    <submittedName>
        <fullName evidence="2">Uncharacterized protein</fullName>
    </submittedName>
</protein>
<feature type="region of interest" description="Disordered" evidence="1">
    <location>
        <begin position="85"/>
        <end position="109"/>
    </location>
</feature>
<name>A0ABQ4V1G7_9HYPH</name>
<evidence type="ECO:0000313" key="2">
    <source>
        <dbReference type="EMBL" id="GJE77484.1"/>
    </source>
</evidence>
<dbReference type="Proteomes" id="UP001055093">
    <property type="component" value="Unassembled WGS sequence"/>
</dbReference>
<dbReference type="EMBL" id="BPRE01000015">
    <property type="protein sequence ID" value="GJE77484.1"/>
    <property type="molecule type" value="Genomic_DNA"/>
</dbReference>
<dbReference type="RefSeq" id="WP_238308473.1">
    <property type="nucleotide sequence ID" value="NZ_BPRE01000015.1"/>
</dbReference>
<reference evidence="2" key="2">
    <citation type="submission" date="2021-08" db="EMBL/GenBank/DDBJ databases">
        <authorList>
            <person name="Tani A."/>
            <person name="Ola A."/>
            <person name="Ogura Y."/>
            <person name="Katsura K."/>
            <person name="Hayashi T."/>
        </authorList>
    </citation>
    <scope>NUCLEOTIDE SEQUENCE</scope>
    <source>
        <strain evidence="2">DSM 14458</strain>
    </source>
</reference>